<keyword evidence="1" id="KW-0472">Membrane</keyword>
<dbReference type="Pfam" id="PF03140">
    <property type="entry name" value="DUF247"/>
    <property type="match status" value="1"/>
</dbReference>
<evidence type="ECO:0000259" key="2">
    <source>
        <dbReference type="Pfam" id="PF14111"/>
    </source>
</evidence>
<dbReference type="EMBL" id="JADFTS010000007">
    <property type="protein sequence ID" value="KAF9597113.1"/>
    <property type="molecule type" value="Genomic_DNA"/>
</dbReference>
<dbReference type="Pfam" id="PF14111">
    <property type="entry name" value="DUF4283"/>
    <property type="match status" value="1"/>
</dbReference>
<accession>A0A835LIR7</accession>
<dbReference type="InterPro" id="IPR004158">
    <property type="entry name" value="DUF247_pln"/>
</dbReference>
<dbReference type="AlphaFoldDB" id="A0A835LIR7"/>
<reference evidence="3 4" key="1">
    <citation type="submission" date="2020-10" db="EMBL/GenBank/DDBJ databases">
        <title>The Coptis chinensis genome and diversification of protoberbering-type alkaloids.</title>
        <authorList>
            <person name="Wang B."/>
            <person name="Shu S."/>
            <person name="Song C."/>
            <person name="Liu Y."/>
        </authorList>
    </citation>
    <scope>NUCLEOTIDE SEQUENCE [LARGE SCALE GENOMIC DNA]</scope>
    <source>
        <strain evidence="3">HL-2020</strain>
        <tissue evidence="3">Leaf</tissue>
    </source>
</reference>
<keyword evidence="4" id="KW-1185">Reference proteome</keyword>
<proteinExistence type="predicted"/>
<keyword evidence="1" id="KW-0812">Transmembrane</keyword>
<dbReference type="PANTHER" id="PTHR31170:SF21">
    <property type="match status" value="1"/>
</dbReference>
<gene>
    <name evidence="3" type="ORF">IFM89_015942</name>
</gene>
<dbReference type="InterPro" id="IPR025558">
    <property type="entry name" value="DUF4283"/>
</dbReference>
<dbReference type="OrthoDB" id="658695at2759"/>
<name>A0A835LIR7_9MAGN</name>
<evidence type="ECO:0000313" key="3">
    <source>
        <dbReference type="EMBL" id="KAF9597113.1"/>
    </source>
</evidence>
<keyword evidence="1" id="KW-1133">Transmembrane helix</keyword>
<dbReference type="PANTHER" id="PTHR31170">
    <property type="entry name" value="BNAC04G53230D PROTEIN"/>
    <property type="match status" value="1"/>
</dbReference>
<sequence>MGAATTQQIGFVPLQSNGVAPTPNQTRRNWSSLFQSSTSHSSDVALKQFDLQIVEGVAQVLMDIIHKGFSDWREYVVGFFLEHRLPYKVVKEFLKKKWRTKSEFEMVSDANLYYFKFQNEEDRRLVLEAGPVFIGGRCFVVIEWSPEIEKKKKTVKVIPIWVNLYEGMSFLASRIVACNTIQVMVPECSDANPVESVMDIVGEGVSTDLALRHEERLQGDIPARALEVRSSLMPYSLEQESAIIPYVETLDSTTGSELQYNEDYNAFSILAVDVRDGEMPDDDEISMEGETDETRIMRKPPKTEENQEAIPVWEVKEEWIDSMEQKMTGTPCLLQKSAGQSSCCIFRVPLSLVEINSKAYQPHIVSLGPYHHGKEHLKMIEEHKWRFLGSLLSRTQNNGRHLQDYLVAIASLEERARNCYSEDISLDTCTFVEMMVLDGFFIIELFRKFGMLVPVEQNDPIFTMQWVLPFLTRDLLRLENQLPFFVLQCLFDLSKVPGEEKGPSLAVLALGFFSNVVQRPHKVLERYHEHNAMHLLDLFRESFFPKIGEQSGHVNMSTQTIQSVSRLRRAGIKFKPAKADSFLDVKFRHGVLEIPPLVIDDFTSSVFLNFVAFEQCYRNCSMFITTYATFLDCLINTPRDIGFLRDNNIIQNYFGTDKEVARFFNNLGKDAVFDIERCYLSKLFEEVNEYYNNDCHVEWASFKHTYFETPWSFISALAAVILLLLTLAQTFFTVYGYFHPSL</sequence>
<feature type="domain" description="DUF4283" evidence="2">
    <location>
        <begin position="71"/>
        <end position="148"/>
    </location>
</feature>
<evidence type="ECO:0000313" key="4">
    <source>
        <dbReference type="Proteomes" id="UP000631114"/>
    </source>
</evidence>
<evidence type="ECO:0000256" key="1">
    <source>
        <dbReference type="SAM" id="Phobius"/>
    </source>
</evidence>
<dbReference type="Proteomes" id="UP000631114">
    <property type="component" value="Unassembled WGS sequence"/>
</dbReference>
<organism evidence="3 4">
    <name type="scientific">Coptis chinensis</name>
    <dbReference type="NCBI Taxonomy" id="261450"/>
    <lineage>
        <taxon>Eukaryota</taxon>
        <taxon>Viridiplantae</taxon>
        <taxon>Streptophyta</taxon>
        <taxon>Embryophyta</taxon>
        <taxon>Tracheophyta</taxon>
        <taxon>Spermatophyta</taxon>
        <taxon>Magnoliopsida</taxon>
        <taxon>Ranunculales</taxon>
        <taxon>Ranunculaceae</taxon>
        <taxon>Coptidoideae</taxon>
        <taxon>Coptis</taxon>
    </lineage>
</organism>
<protein>
    <recommendedName>
        <fullName evidence="2">DUF4283 domain-containing protein</fullName>
    </recommendedName>
</protein>
<comment type="caution">
    <text evidence="3">The sequence shown here is derived from an EMBL/GenBank/DDBJ whole genome shotgun (WGS) entry which is preliminary data.</text>
</comment>
<feature type="transmembrane region" description="Helical" evidence="1">
    <location>
        <begin position="711"/>
        <end position="738"/>
    </location>
</feature>